<reference evidence="3 4" key="1">
    <citation type="journal article" date="2011" name="BMC Genomics">
        <title>Comparative genome analysis and genome-guided physiological analysis of Roseobacter litoralis.</title>
        <authorList>
            <person name="Kalhoefer D."/>
            <person name="Thole S."/>
            <person name="Voget S."/>
            <person name="Lehmann R."/>
            <person name="Liesegang H."/>
            <person name="Wollher A."/>
            <person name="Daniel R."/>
            <person name="Simon M."/>
            <person name="Brinkhoff T."/>
        </authorList>
    </citation>
    <scope>NUCLEOTIDE SEQUENCE [LARGE SCALE GENOMIC DNA]</scope>
    <source>
        <strain evidence="4">ATCC 49566 / DSM 6996 / JCM 21268 / NBRC 15278 / OCh 149</strain>
    </source>
</reference>
<dbReference type="eggNOG" id="COG2834">
    <property type="taxonomic scope" value="Bacteria"/>
</dbReference>
<dbReference type="SUPFAM" id="SSF89392">
    <property type="entry name" value="Prokaryotic lipoproteins and lipoprotein localization factors"/>
    <property type="match status" value="1"/>
</dbReference>
<proteinExistence type="predicted"/>
<accession>F7ZDN9</accession>
<feature type="chain" id="PRO_5003367294" evidence="2">
    <location>
        <begin position="23"/>
        <end position="200"/>
    </location>
</feature>
<dbReference type="PANTHER" id="PTHR35869">
    <property type="entry name" value="OUTER-MEMBRANE LIPOPROTEIN CARRIER PROTEIN"/>
    <property type="match status" value="1"/>
</dbReference>
<dbReference type="AlphaFoldDB" id="F7ZDN9"/>
<dbReference type="Gene3D" id="2.50.20.10">
    <property type="entry name" value="Lipoprotein localisation LolA/LolB/LppX"/>
    <property type="match status" value="1"/>
</dbReference>
<dbReference type="InterPro" id="IPR004564">
    <property type="entry name" value="OM_lipoprot_carrier_LolA-like"/>
</dbReference>
<evidence type="ECO:0000313" key="4">
    <source>
        <dbReference type="Proteomes" id="UP000001353"/>
    </source>
</evidence>
<keyword evidence="1 2" id="KW-0732">Signal</keyword>
<protein>
    <submittedName>
        <fullName evidence="3">Outer membrane lipoprotein carrier protein LolA</fullName>
    </submittedName>
</protein>
<dbReference type="PANTHER" id="PTHR35869:SF1">
    <property type="entry name" value="OUTER-MEMBRANE LIPOPROTEIN CARRIER PROTEIN"/>
    <property type="match status" value="1"/>
</dbReference>
<feature type="signal peptide" evidence="2">
    <location>
        <begin position="1"/>
        <end position="22"/>
    </location>
</feature>
<keyword evidence="4" id="KW-1185">Reference proteome</keyword>
<gene>
    <name evidence="3" type="primary">lolA</name>
    <name evidence="3" type="ordered locus">RLO149_c039220</name>
</gene>
<dbReference type="HOGENOM" id="CLU_055272_5_0_5"/>
<dbReference type="KEGG" id="rli:RLO149_c039220"/>
<dbReference type="Proteomes" id="UP000001353">
    <property type="component" value="Chromosome"/>
</dbReference>
<dbReference type="EMBL" id="CP002623">
    <property type="protein sequence ID" value="AEI95824.1"/>
    <property type="molecule type" value="Genomic_DNA"/>
</dbReference>
<dbReference type="CDD" id="cd16325">
    <property type="entry name" value="LolA"/>
    <property type="match status" value="1"/>
</dbReference>
<keyword evidence="3" id="KW-0449">Lipoprotein</keyword>
<dbReference type="Pfam" id="PF03548">
    <property type="entry name" value="LolA"/>
    <property type="match status" value="1"/>
</dbReference>
<evidence type="ECO:0000256" key="2">
    <source>
        <dbReference type="SAM" id="SignalP"/>
    </source>
</evidence>
<dbReference type="InterPro" id="IPR029046">
    <property type="entry name" value="LolA/LolB/LppX"/>
</dbReference>
<evidence type="ECO:0000313" key="3">
    <source>
        <dbReference type="EMBL" id="AEI95824.1"/>
    </source>
</evidence>
<evidence type="ECO:0000256" key="1">
    <source>
        <dbReference type="ARBA" id="ARBA00022729"/>
    </source>
</evidence>
<name>F7ZDN9_ROSLO</name>
<sequence>MSLISRILLVACLSLVPAASGAAEQLKLAEISAYLNSLETLKGDFRQINDDGSVSTGQLYMRRPGRMRFEYDPPEQALVIAAASAVVIIDRKSNQPSETYPLSRTPLSLLLGRDIDLTRAAMVRNARFDGTWTIVTAEDPDNLENGYLEMYFTDQPTRLEQWVIHDASGGRTRVVLGEFETGINLPNSLFDPDREKSRDR</sequence>
<dbReference type="STRING" id="391595.RLO149_c039220"/>
<organism evidence="3 4">
    <name type="scientific">Roseobacter litoralis (strain ATCC 49566 / DSM 6996 / JCM 21268 / NBRC 15278 / OCh 149)</name>
    <dbReference type="NCBI Taxonomy" id="391595"/>
    <lineage>
        <taxon>Bacteria</taxon>
        <taxon>Pseudomonadati</taxon>
        <taxon>Pseudomonadota</taxon>
        <taxon>Alphaproteobacteria</taxon>
        <taxon>Rhodobacterales</taxon>
        <taxon>Roseobacteraceae</taxon>
        <taxon>Roseobacter</taxon>
    </lineage>
</organism>